<comment type="caution">
    <text evidence="2">The sequence shown here is derived from an EMBL/GenBank/DDBJ whole genome shotgun (WGS) entry which is preliminary data.</text>
</comment>
<protein>
    <recommendedName>
        <fullName evidence="1">Reverse transcriptase domain-containing protein</fullName>
    </recommendedName>
</protein>
<dbReference type="InterPro" id="IPR036691">
    <property type="entry name" value="Endo/exonu/phosph_ase_sf"/>
</dbReference>
<dbReference type="PANTHER" id="PTHR47027:SF20">
    <property type="entry name" value="REVERSE TRANSCRIPTASE-LIKE PROTEIN WITH RNA-DIRECTED DNA POLYMERASE DOMAIN"/>
    <property type="match status" value="1"/>
</dbReference>
<dbReference type="PANTHER" id="PTHR47027">
    <property type="entry name" value="REVERSE TRANSCRIPTASE DOMAIN-CONTAINING PROTEIN"/>
    <property type="match status" value="1"/>
</dbReference>
<dbReference type="Gene3D" id="3.30.70.270">
    <property type="match status" value="1"/>
</dbReference>
<dbReference type="SUPFAM" id="SSF56672">
    <property type="entry name" value="DNA/RNA polymerases"/>
    <property type="match status" value="1"/>
</dbReference>
<dbReference type="CDD" id="cd01650">
    <property type="entry name" value="RT_nLTR_like"/>
    <property type="match status" value="1"/>
</dbReference>
<dbReference type="InterPro" id="IPR000477">
    <property type="entry name" value="RT_dom"/>
</dbReference>
<dbReference type="GO" id="GO:0003824">
    <property type="term" value="F:catalytic activity"/>
    <property type="evidence" value="ECO:0007669"/>
    <property type="project" value="InterPro"/>
</dbReference>
<sequence length="1043" mass="120239">MAEANTSIRLCCWNVQRGLINKVENTDFCTTFSEADIVCLTECWLDDKDELNVKGFKGFKPVVRSKCKGGGLVCLYKPWLHNYISLESVLLDSIVWVKIDGKLFPDQKSVYLALVYLPPEGSVFYRSYEEDIFSVLENSIASYSSLGKVFVMGDLNSRTGIDPDFIPIDLLHDSVHRQLEGFISYPQDPCTVTRTSEDQQVNTFGRYLLHLCKTTGVQIINGRTSGDLDGKLTFVNSNGCSVIDYALTDNGSMSSIKSFEVGGFTEYSDHAPIFLVLDCLSATFQCNCCQGNDTYTTITNVRWSNEASSSVTSDIFNARLLIHSCVESLDCSKESVDICLNDFVSCTRKLFDKFCISNSKVIDCSCSCHIGTSVKMETDKPWFDNSCRNLYKRYKRALSEFNSERSSANRTTLSHAKKQYKVYERKMKRKYNSMEGNMLDLLKRNNPREFYRHFSNHKTSKTGIVSLTDFFNYFKDLAGETDNSVITSSNDTECVYPELDVDFSNDEILEVIKDLPRGKAAGIDMVLNEYFIEYKNVFLPVLLKLFNTMLQIGYFPESWAQGVIIPLHKKGDIDNVNNYRGITLISHLAKLFTSMLNKRLLKWSAREDIVTDAQFGFKPGFGTRDAIFALQSLIINSIEQNKRLYCVFIDYSKAFDSINHRYLWHKLWKSGIRGRLLNVISSIYDNVRSCVKLNGKLSAMFDLHVGLLQGESLSPMLYSLFVNDMESEFIKSDCQSYSLQLINLFMLMYADDTVLFSEDVTDLQRMLYCLQTYTTKWNLKVNTEKTKIVIFRKKKRILPGESWTFNSKPIEIVDKFCYLGLVFNFNGRFSCNEQNCILKSCYDALVELNCRKPNCKTNWVYHIKYDLCSLGFGYVWKNQCVLNENHFLQIYNQRIHDVFVQELYNAFDVSPKCYLYKHIVDSFCTQFYLIKPINHIFKKLLSQFRMQCHSLNIESGRYNNIPRNQRICTVCDKNDVEDEVHFVLLCPAYSELRATYIKKYFYCRPSVYKYIELFSSKSVKILNMLGKYLFRATAKRKALLASN</sequence>
<organism evidence="2">
    <name type="scientific">invertebrate metagenome</name>
    <dbReference type="NCBI Taxonomy" id="1711999"/>
    <lineage>
        <taxon>unclassified sequences</taxon>
        <taxon>metagenomes</taxon>
        <taxon>organismal metagenomes</taxon>
    </lineage>
</organism>
<dbReference type="InterPro" id="IPR005135">
    <property type="entry name" value="Endo/exonuclease/phosphatase"/>
</dbReference>
<gene>
    <name evidence="2" type="ORF">CI610_02934</name>
</gene>
<evidence type="ECO:0000259" key="1">
    <source>
        <dbReference type="PROSITE" id="PS50878"/>
    </source>
</evidence>
<dbReference type="Pfam" id="PF00078">
    <property type="entry name" value="RVT_1"/>
    <property type="match status" value="1"/>
</dbReference>
<dbReference type="AlphaFoldDB" id="A0A2H9T4I8"/>
<evidence type="ECO:0000313" key="2">
    <source>
        <dbReference type="EMBL" id="PJE78133.1"/>
    </source>
</evidence>
<dbReference type="SUPFAM" id="SSF56219">
    <property type="entry name" value="DNase I-like"/>
    <property type="match status" value="1"/>
</dbReference>
<dbReference type="EMBL" id="NSIT01000254">
    <property type="protein sequence ID" value="PJE78133.1"/>
    <property type="molecule type" value="Genomic_DNA"/>
</dbReference>
<accession>A0A2H9T4I8</accession>
<feature type="domain" description="Reverse transcriptase" evidence="1">
    <location>
        <begin position="548"/>
        <end position="823"/>
    </location>
</feature>
<name>A0A2H9T4I8_9ZZZZ</name>
<dbReference type="Gene3D" id="3.60.10.10">
    <property type="entry name" value="Endonuclease/exonuclease/phosphatase"/>
    <property type="match status" value="1"/>
</dbReference>
<proteinExistence type="predicted"/>
<dbReference type="InterPro" id="IPR043128">
    <property type="entry name" value="Rev_trsase/Diguanyl_cyclase"/>
</dbReference>
<dbReference type="Pfam" id="PF03372">
    <property type="entry name" value="Exo_endo_phos"/>
    <property type="match status" value="1"/>
</dbReference>
<dbReference type="InterPro" id="IPR043502">
    <property type="entry name" value="DNA/RNA_pol_sf"/>
</dbReference>
<reference evidence="2" key="1">
    <citation type="journal article" date="2017" name="Appl. Environ. Microbiol.">
        <title>Molecular characterization of an Endozoicomonas-like organism causing infection in king scallop Pecten maximus L.</title>
        <authorList>
            <person name="Cano I."/>
            <person name="van Aerle R."/>
            <person name="Ross S."/>
            <person name="Verner-Jeffreys D.W."/>
            <person name="Paley R.K."/>
            <person name="Rimmer G."/>
            <person name="Ryder D."/>
            <person name="Hooper P."/>
            <person name="Stone D."/>
            <person name="Feist S.W."/>
        </authorList>
    </citation>
    <scope>NUCLEOTIDE SEQUENCE</scope>
</reference>
<dbReference type="PROSITE" id="PS50878">
    <property type="entry name" value="RT_POL"/>
    <property type="match status" value="1"/>
</dbReference>